<evidence type="ECO:0000256" key="8">
    <source>
        <dbReference type="SAM" id="Phobius"/>
    </source>
</evidence>
<evidence type="ECO:0000256" key="7">
    <source>
        <dbReference type="ARBA" id="ARBA00023136"/>
    </source>
</evidence>
<feature type="transmembrane region" description="Helical" evidence="8">
    <location>
        <begin position="115"/>
        <end position="136"/>
    </location>
</feature>
<evidence type="ECO:0000313" key="9">
    <source>
        <dbReference type="EMBL" id="QPH55632.1"/>
    </source>
</evidence>
<dbReference type="FunFam" id="1.10.3470.10:FF:000001">
    <property type="entry name" value="Vitamin B12 ABC transporter permease BtuC"/>
    <property type="match status" value="1"/>
</dbReference>
<dbReference type="AlphaFoldDB" id="A0A7S9LUR7"/>
<dbReference type="PANTHER" id="PTHR30472">
    <property type="entry name" value="FERRIC ENTEROBACTIN TRANSPORT SYSTEM PERMEASE PROTEIN"/>
    <property type="match status" value="1"/>
</dbReference>
<dbReference type="GO" id="GO:0022857">
    <property type="term" value="F:transmembrane transporter activity"/>
    <property type="evidence" value="ECO:0007669"/>
    <property type="project" value="InterPro"/>
</dbReference>
<accession>A0A7S9LUR7</accession>
<sequence>MIAVRTLPWIAALAALAFAFGWHIAVGAKTIPLGTVLDALVAYDAGTFDHVVVRDLRMPRALVAIGVGAALAVAGALMQGVTRNPLADPGLLGLLVGASFAVVLFHGFLGLGGAASIPVFAALGALGGALVVWGVASAAPGGATPLTLVLSGAALTGFLGALISVLHLIDEESFEQLRVWLTGTLAGRRIETALWALPWALAGLGVALLCARQVTALAMGEETATGLGVDVGKLQVAVLFAVVALTAAAVAVAGPMGFVGLVIPHVVRLFIGQDYRRIVPWSAFAGALYMLIADIAARLVLAPIEISTGLVTAFLGAPFFVWLVRARL</sequence>
<evidence type="ECO:0000256" key="1">
    <source>
        <dbReference type="ARBA" id="ARBA00004651"/>
    </source>
</evidence>
<name>A0A7S9LUR7_9RHOB</name>
<dbReference type="RefSeq" id="WP_196104894.1">
    <property type="nucleotide sequence ID" value="NZ_CP064942.1"/>
</dbReference>
<gene>
    <name evidence="9" type="ORF">I0K15_07860</name>
</gene>
<keyword evidence="10" id="KW-1185">Reference proteome</keyword>
<feature type="transmembrane region" description="Helical" evidence="8">
    <location>
        <begin position="278"/>
        <end position="300"/>
    </location>
</feature>
<comment type="subcellular location">
    <subcellularLocation>
        <location evidence="1">Cell membrane</location>
        <topology evidence="1">Multi-pass membrane protein</topology>
    </subcellularLocation>
</comment>
<dbReference type="GO" id="GO:0005886">
    <property type="term" value="C:plasma membrane"/>
    <property type="evidence" value="ECO:0007669"/>
    <property type="project" value="UniProtKB-SubCell"/>
</dbReference>
<keyword evidence="7 8" id="KW-0472">Membrane</keyword>
<dbReference type="InterPro" id="IPR037294">
    <property type="entry name" value="ABC_BtuC-like"/>
</dbReference>
<evidence type="ECO:0000256" key="3">
    <source>
        <dbReference type="ARBA" id="ARBA00022448"/>
    </source>
</evidence>
<evidence type="ECO:0000256" key="4">
    <source>
        <dbReference type="ARBA" id="ARBA00022475"/>
    </source>
</evidence>
<feature type="transmembrane region" description="Helical" evidence="8">
    <location>
        <begin position="61"/>
        <end position="78"/>
    </location>
</feature>
<dbReference type="Gene3D" id="1.10.3470.10">
    <property type="entry name" value="ABC transporter involved in vitamin B12 uptake, BtuC"/>
    <property type="match status" value="1"/>
</dbReference>
<dbReference type="EMBL" id="CP064942">
    <property type="protein sequence ID" value="QPH55632.1"/>
    <property type="molecule type" value="Genomic_DNA"/>
</dbReference>
<dbReference type="KEGG" id="poz:I0K15_07860"/>
<dbReference type="CDD" id="cd06550">
    <property type="entry name" value="TM_ABC_iron-siderophores_like"/>
    <property type="match status" value="1"/>
</dbReference>
<feature type="transmembrane region" description="Helical" evidence="8">
    <location>
        <begin position="236"/>
        <end position="266"/>
    </location>
</feature>
<evidence type="ECO:0000313" key="10">
    <source>
        <dbReference type="Proteomes" id="UP000594800"/>
    </source>
</evidence>
<evidence type="ECO:0000256" key="6">
    <source>
        <dbReference type="ARBA" id="ARBA00022989"/>
    </source>
</evidence>
<comment type="similarity">
    <text evidence="2">Belongs to the binding-protein-dependent transport system permease family. FecCD subfamily.</text>
</comment>
<evidence type="ECO:0000256" key="2">
    <source>
        <dbReference type="ARBA" id="ARBA00007935"/>
    </source>
</evidence>
<protein>
    <submittedName>
        <fullName evidence="9">Iron ABC transporter permease</fullName>
    </submittedName>
</protein>
<feature type="transmembrane region" description="Helical" evidence="8">
    <location>
        <begin position="148"/>
        <end position="169"/>
    </location>
</feature>
<organism evidence="9 10">
    <name type="scientific">Pontivivens ytuae</name>
    <dbReference type="NCBI Taxonomy" id="2789856"/>
    <lineage>
        <taxon>Bacteria</taxon>
        <taxon>Pseudomonadati</taxon>
        <taxon>Pseudomonadota</taxon>
        <taxon>Alphaproteobacteria</taxon>
        <taxon>Rhodobacterales</taxon>
        <taxon>Paracoccaceae</taxon>
        <taxon>Pontivivens</taxon>
    </lineage>
</organism>
<feature type="transmembrane region" description="Helical" evidence="8">
    <location>
        <begin position="306"/>
        <end position="324"/>
    </location>
</feature>
<dbReference type="InterPro" id="IPR000522">
    <property type="entry name" value="ABC_transptr_permease_BtuC"/>
</dbReference>
<keyword evidence="5 8" id="KW-0812">Transmembrane</keyword>
<dbReference type="PANTHER" id="PTHR30472:SF1">
    <property type="entry name" value="FE(3+) DICITRATE TRANSPORT SYSTEM PERMEASE PROTEIN FECC-RELATED"/>
    <property type="match status" value="1"/>
</dbReference>
<keyword evidence="6 8" id="KW-1133">Transmembrane helix</keyword>
<dbReference type="GO" id="GO:0033214">
    <property type="term" value="P:siderophore-iron import into cell"/>
    <property type="evidence" value="ECO:0007669"/>
    <property type="project" value="TreeGrafter"/>
</dbReference>
<feature type="transmembrane region" description="Helical" evidence="8">
    <location>
        <begin position="90"/>
        <end position="109"/>
    </location>
</feature>
<dbReference type="SUPFAM" id="SSF81345">
    <property type="entry name" value="ABC transporter involved in vitamin B12 uptake, BtuC"/>
    <property type="match status" value="1"/>
</dbReference>
<dbReference type="Proteomes" id="UP000594800">
    <property type="component" value="Chromosome"/>
</dbReference>
<keyword evidence="4" id="KW-1003">Cell membrane</keyword>
<keyword evidence="3" id="KW-0813">Transport</keyword>
<reference evidence="9 10" key="1">
    <citation type="submission" date="2020-11" db="EMBL/GenBank/DDBJ databases">
        <title>Description of Pontivivens ytuae sp. nov. isolated from deep sea sediment of Mariana Trench.</title>
        <authorList>
            <person name="Wang Z."/>
            <person name="Sun Q.-L."/>
            <person name="Xu X.-D."/>
            <person name="Tang Y.-Z."/>
            <person name="Zhang J."/>
        </authorList>
    </citation>
    <scope>NUCLEOTIDE SEQUENCE [LARGE SCALE GENOMIC DNA]</scope>
    <source>
        <strain evidence="9 10">MT2928</strain>
    </source>
</reference>
<proteinExistence type="inferred from homology"/>
<dbReference type="Pfam" id="PF01032">
    <property type="entry name" value="FecCD"/>
    <property type="match status" value="1"/>
</dbReference>
<evidence type="ECO:0000256" key="5">
    <source>
        <dbReference type="ARBA" id="ARBA00022692"/>
    </source>
</evidence>